<reference evidence="7" key="1">
    <citation type="submission" date="2021-10" db="EMBL/GenBank/DDBJ databases">
        <title>Tropical sea cucumber genome reveals ecological adaptation and Cuvierian tubules defense mechanism.</title>
        <authorList>
            <person name="Chen T."/>
        </authorList>
    </citation>
    <scope>NUCLEOTIDE SEQUENCE</scope>
    <source>
        <strain evidence="7">Nanhai2018</strain>
        <tissue evidence="7">Muscle</tissue>
    </source>
</reference>
<evidence type="ECO:0000256" key="4">
    <source>
        <dbReference type="ARBA" id="ARBA00022989"/>
    </source>
</evidence>
<protein>
    <submittedName>
        <fullName evidence="7">Transmembrane protein 35B</fullName>
    </submittedName>
</protein>
<comment type="similarity">
    <text evidence="2">Belongs to the DoxX family.</text>
</comment>
<proteinExistence type="inferred from homology"/>
<dbReference type="PANTHER" id="PTHR13163">
    <property type="entry name" value="SPINAL CORD EXPRESSION PROTEIN 4"/>
    <property type="match status" value="1"/>
</dbReference>
<dbReference type="Proteomes" id="UP001152320">
    <property type="component" value="Chromosome 7"/>
</dbReference>
<comment type="subcellular location">
    <subcellularLocation>
        <location evidence="1">Membrane</location>
        <topology evidence="1">Multi-pass membrane protein</topology>
    </subcellularLocation>
</comment>
<keyword evidence="3 6" id="KW-0812">Transmembrane</keyword>
<evidence type="ECO:0000313" key="8">
    <source>
        <dbReference type="Proteomes" id="UP001152320"/>
    </source>
</evidence>
<dbReference type="EMBL" id="JAIZAY010000007">
    <property type="protein sequence ID" value="KAJ8038663.1"/>
    <property type="molecule type" value="Genomic_DNA"/>
</dbReference>
<feature type="transmembrane region" description="Helical" evidence="6">
    <location>
        <begin position="111"/>
        <end position="128"/>
    </location>
</feature>
<organism evidence="7 8">
    <name type="scientific">Holothuria leucospilota</name>
    <name type="common">Black long sea cucumber</name>
    <name type="synonym">Mertensiothuria leucospilota</name>
    <dbReference type="NCBI Taxonomy" id="206669"/>
    <lineage>
        <taxon>Eukaryota</taxon>
        <taxon>Metazoa</taxon>
        <taxon>Echinodermata</taxon>
        <taxon>Eleutherozoa</taxon>
        <taxon>Echinozoa</taxon>
        <taxon>Holothuroidea</taxon>
        <taxon>Aspidochirotacea</taxon>
        <taxon>Aspidochirotida</taxon>
        <taxon>Holothuriidae</taxon>
        <taxon>Holothuria</taxon>
    </lineage>
</organism>
<dbReference type="GO" id="GO:0016020">
    <property type="term" value="C:membrane"/>
    <property type="evidence" value="ECO:0007669"/>
    <property type="project" value="UniProtKB-SubCell"/>
</dbReference>
<evidence type="ECO:0000256" key="3">
    <source>
        <dbReference type="ARBA" id="ARBA00022692"/>
    </source>
</evidence>
<dbReference type="InterPro" id="IPR040399">
    <property type="entry name" value="TMEM35A/B"/>
</dbReference>
<gene>
    <name evidence="7" type="ORF">HOLleu_16149</name>
</gene>
<accession>A0A9Q1C5M2</accession>
<name>A0A9Q1C5M2_HOLLE</name>
<evidence type="ECO:0000256" key="5">
    <source>
        <dbReference type="ARBA" id="ARBA00023136"/>
    </source>
</evidence>
<evidence type="ECO:0000256" key="2">
    <source>
        <dbReference type="ARBA" id="ARBA00006679"/>
    </source>
</evidence>
<dbReference type="PANTHER" id="PTHR13163:SF2">
    <property type="entry name" value="TRANSMEMBRANE PROTEIN 35B"/>
    <property type="match status" value="1"/>
</dbReference>
<dbReference type="OrthoDB" id="432685at2759"/>
<keyword evidence="8" id="KW-1185">Reference proteome</keyword>
<feature type="transmembrane region" description="Helical" evidence="6">
    <location>
        <begin position="85"/>
        <end position="105"/>
    </location>
</feature>
<dbReference type="AlphaFoldDB" id="A0A9Q1C5M2"/>
<keyword evidence="4 6" id="KW-1133">Transmembrane helix</keyword>
<comment type="caution">
    <text evidence="7">The sequence shown here is derived from an EMBL/GenBank/DDBJ whole genome shotgun (WGS) entry which is preliminary data.</text>
</comment>
<feature type="transmembrane region" description="Helical" evidence="6">
    <location>
        <begin position="58"/>
        <end position="78"/>
    </location>
</feature>
<sequence length="149" mass="16144">MAVIHYVAVLLGLFFIFAGTIKVVPINPGGQGYDFMMKEFERFATVSPLKLVGVNLSPHLYCALVGLVEVICGTLIAFGRYPYRFLSCLDIIIIMIGAVYTLFALGEPLPHMIPALVCGTVALMVVIFRDGLDGRPSKKSGSSSKSKQT</sequence>
<evidence type="ECO:0000313" key="7">
    <source>
        <dbReference type="EMBL" id="KAJ8038663.1"/>
    </source>
</evidence>
<evidence type="ECO:0000256" key="1">
    <source>
        <dbReference type="ARBA" id="ARBA00004141"/>
    </source>
</evidence>
<evidence type="ECO:0000256" key="6">
    <source>
        <dbReference type="SAM" id="Phobius"/>
    </source>
</evidence>
<keyword evidence="5 6" id="KW-0472">Membrane</keyword>